<dbReference type="CDD" id="cd00093">
    <property type="entry name" value="HTH_XRE"/>
    <property type="match status" value="1"/>
</dbReference>
<dbReference type="GO" id="GO:0003677">
    <property type="term" value="F:DNA binding"/>
    <property type="evidence" value="ECO:0007669"/>
    <property type="project" value="InterPro"/>
</dbReference>
<sequence>MSISQFAERSGIHSGTLSNMLHGRRPIAMQQLDRVTRAMGLAEGYYYDLYIDNYIVDGSSDWRRVGPLLQRCAELGKLDSIHRVVRIVTDKLQYLPALFDTAEELYAQGNSAAAALLYECVAESEKYQHSERLALCQYRLFRIGLCEDQDENLRLANQFESYVERLDEADQLDALKHLADVFASRHRWDKVDEMAERLGQKSDIYYKYWNKNKNQKQPTRPLIYYILYAYLLKSLVCDECGDYQKAIYYASLYVDINWIENPVSEEESRVIEQFKEWGTANTYLYRLMSGELEVLPEYVNYVESRENEIFPALFKIMQAANRYEANVDDILLKFNSHLSCREQHSRLGKFNQQITDDRYTHLHIELATYYLGHERFEIGFYYLMDSLESSVRMRNDYNIVRCVGLFEKYRSVALQEQTSLYKKLYDSWCWGLSREYPFHDN</sequence>
<name>A0A974SFL2_9BACL</name>
<evidence type="ECO:0000313" key="3">
    <source>
        <dbReference type="Proteomes" id="UP000595841"/>
    </source>
</evidence>
<evidence type="ECO:0000259" key="1">
    <source>
        <dbReference type="PROSITE" id="PS50943"/>
    </source>
</evidence>
<dbReference type="Proteomes" id="UP000595841">
    <property type="component" value="Chromosome"/>
</dbReference>
<dbReference type="InterPro" id="IPR010982">
    <property type="entry name" value="Lambda_DNA-bd_dom_sf"/>
</dbReference>
<organism evidence="2 3">
    <name type="scientific">Paenibacillus sonchi</name>
    <dbReference type="NCBI Taxonomy" id="373687"/>
    <lineage>
        <taxon>Bacteria</taxon>
        <taxon>Bacillati</taxon>
        <taxon>Bacillota</taxon>
        <taxon>Bacilli</taxon>
        <taxon>Bacillales</taxon>
        <taxon>Paenibacillaceae</taxon>
        <taxon>Paenibacillus</taxon>
        <taxon>Paenibacillus sonchi group</taxon>
    </lineage>
</organism>
<gene>
    <name evidence="2" type="ORF">JI735_10670</name>
</gene>
<dbReference type="AlphaFoldDB" id="A0A974SFL2"/>
<dbReference type="EMBL" id="CP068595">
    <property type="protein sequence ID" value="QQZ64107.1"/>
    <property type="molecule type" value="Genomic_DNA"/>
</dbReference>
<dbReference type="InterPro" id="IPR001387">
    <property type="entry name" value="Cro/C1-type_HTH"/>
</dbReference>
<feature type="domain" description="HTH cro/C1-type" evidence="1">
    <location>
        <begin position="1"/>
        <end position="46"/>
    </location>
</feature>
<evidence type="ECO:0000313" key="2">
    <source>
        <dbReference type="EMBL" id="QQZ64107.1"/>
    </source>
</evidence>
<accession>A0A974SFL2</accession>
<dbReference type="PROSITE" id="PS50943">
    <property type="entry name" value="HTH_CROC1"/>
    <property type="match status" value="1"/>
</dbReference>
<proteinExistence type="predicted"/>
<protein>
    <submittedName>
        <fullName evidence="2">Helix-turn-helix transcriptional regulator</fullName>
    </submittedName>
</protein>
<keyword evidence="3" id="KW-1185">Reference proteome</keyword>
<reference evidence="2 3" key="1">
    <citation type="submission" date="2021-01" db="EMBL/GenBank/DDBJ databases">
        <title>Whole genome sequence of Paenibacillus sonchi LMG 24727 for comparative genomics.</title>
        <authorList>
            <person name="Lee G."/>
            <person name="Kim M.-J."/>
            <person name="Lim K."/>
            <person name="Shin J.-H."/>
        </authorList>
    </citation>
    <scope>NUCLEOTIDE SEQUENCE [LARGE SCALE GENOMIC DNA]</scope>
    <source>
        <strain evidence="2 3">LMG 24727</strain>
    </source>
</reference>
<dbReference type="KEGG" id="pson:JI735_10670"/>
<dbReference type="SUPFAM" id="SSF47413">
    <property type="entry name" value="lambda repressor-like DNA-binding domains"/>
    <property type="match status" value="1"/>
</dbReference>